<reference evidence="2" key="1">
    <citation type="submission" date="2019-08" db="EMBL/GenBank/DDBJ databases">
        <authorList>
            <person name="Kucharzyk K."/>
            <person name="Murdoch R.W."/>
            <person name="Higgins S."/>
            <person name="Loffler F."/>
        </authorList>
    </citation>
    <scope>NUCLEOTIDE SEQUENCE</scope>
</reference>
<organism evidence="2">
    <name type="scientific">bioreactor metagenome</name>
    <dbReference type="NCBI Taxonomy" id="1076179"/>
    <lineage>
        <taxon>unclassified sequences</taxon>
        <taxon>metagenomes</taxon>
        <taxon>ecological metagenomes</taxon>
    </lineage>
</organism>
<protein>
    <submittedName>
        <fullName evidence="2">Uncharacterized protein</fullName>
    </submittedName>
</protein>
<dbReference type="EMBL" id="VSSQ01002240">
    <property type="protein sequence ID" value="MPM14199.1"/>
    <property type="molecule type" value="Genomic_DNA"/>
</dbReference>
<accession>A0A644XDM4</accession>
<sequence length="236" mass="25785">MPGQAVGQLGHGLLKAEINPRRGQLIAHFPQFPDHYLCGLFRDGKVPVHSFAVSRHSGQANLLDHGGDVLDRAVMKLPCNAGFFPLLNPDDVIHVPVPQECPFHGGPGKPVKNRSQASDFADRHRVGKGWQILAPPEDFDFSDKVPERDDEPFPEGPEGKKNSDAHEKNQYGPEAPNPNQGTEKLVPGHCCDDIPVSAAYGVDRDGIKIAVPVLNLHRPPYGYVRAPDGRQIVSSR</sequence>
<name>A0A644XDM4_9ZZZZ</name>
<feature type="compositionally biased region" description="Basic and acidic residues" evidence="1">
    <location>
        <begin position="157"/>
        <end position="169"/>
    </location>
</feature>
<evidence type="ECO:0000313" key="2">
    <source>
        <dbReference type="EMBL" id="MPM14199.1"/>
    </source>
</evidence>
<comment type="caution">
    <text evidence="2">The sequence shown here is derived from an EMBL/GenBank/DDBJ whole genome shotgun (WGS) entry which is preliminary data.</text>
</comment>
<dbReference type="AlphaFoldDB" id="A0A644XDM4"/>
<feature type="region of interest" description="Disordered" evidence="1">
    <location>
        <begin position="134"/>
        <end position="187"/>
    </location>
</feature>
<gene>
    <name evidence="2" type="ORF">SDC9_60559</name>
</gene>
<evidence type="ECO:0000256" key="1">
    <source>
        <dbReference type="SAM" id="MobiDB-lite"/>
    </source>
</evidence>
<proteinExistence type="predicted"/>